<accession>A0ABD0R501</accession>
<organism evidence="1 2">
    <name type="scientific">Cirrhinus mrigala</name>
    <name type="common">Mrigala</name>
    <dbReference type="NCBI Taxonomy" id="683832"/>
    <lineage>
        <taxon>Eukaryota</taxon>
        <taxon>Metazoa</taxon>
        <taxon>Chordata</taxon>
        <taxon>Craniata</taxon>
        <taxon>Vertebrata</taxon>
        <taxon>Euteleostomi</taxon>
        <taxon>Actinopterygii</taxon>
        <taxon>Neopterygii</taxon>
        <taxon>Teleostei</taxon>
        <taxon>Ostariophysi</taxon>
        <taxon>Cypriniformes</taxon>
        <taxon>Cyprinidae</taxon>
        <taxon>Labeoninae</taxon>
        <taxon>Labeonini</taxon>
        <taxon>Cirrhinus</taxon>
    </lineage>
</organism>
<evidence type="ECO:0000313" key="2">
    <source>
        <dbReference type="Proteomes" id="UP001529510"/>
    </source>
</evidence>
<protein>
    <submittedName>
        <fullName evidence="1">Uncharacterized protein</fullName>
    </submittedName>
</protein>
<sequence length="53" mass="6082">LPNDVTMAVFSVGARTEDGWDFLFEKYKESMYVSVKSRIKMALTTSPLDHKLK</sequence>
<dbReference type="AlphaFoldDB" id="A0ABD0R501"/>
<dbReference type="Proteomes" id="UP001529510">
    <property type="component" value="Unassembled WGS sequence"/>
</dbReference>
<comment type="caution">
    <text evidence="1">The sequence shown here is derived from an EMBL/GenBank/DDBJ whole genome shotgun (WGS) entry which is preliminary data.</text>
</comment>
<name>A0ABD0R501_CIRMR</name>
<keyword evidence="2" id="KW-1185">Reference proteome</keyword>
<feature type="non-terminal residue" evidence="1">
    <location>
        <position position="53"/>
    </location>
</feature>
<gene>
    <name evidence="1" type="ORF">M9458_011893</name>
</gene>
<reference evidence="1 2" key="1">
    <citation type="submission" date="2024-05" db="EMBL/GenBank/DDBJ databases">
        <title>Genome sequencing and assembly of Indian major carp, Cirrhinus mrigala (Hamilton, 1822).</title>
        <authorList>
            <person name="Mohindra V."/>
            <person name="Chowdhury L.M."/>
            <person name="Lal K."/>
            <person name="Jena J.K."/>
        </authorList>
    </citation>
    <scope>NUCLEOTIDE SEQUENCE [LARGE SCALE GENOMIC DNA]</scope>
    <source>
        <strain evidence="1">CM1030</strain>
        <tissue evidence="1">Blood</tissue>
    </source>
</reference>
<proteinExistence type="predicted"/>
<evidence type="ECO:0000313" key="1">
    <source>
        <dbReference type="EMBL" id="KAL0193597.1"/>
    </source>
</evidence>
<dbReference type="EMBL" id="JAMKFB020000005">
    <property type="protein sequence ID" value="KAL0193597.1"/>
    <property type="molecule type" value="Genomic_DNA"/>
</dbReference>
<feature type="non-terminal residue" evidence="1">
    <location>
        <position position="1"/>
    </location>
</feature>
<dbReference type="Gene3D" id="1.25.50.20">
    <property type="match status" value="1"/>
</dbReference>